<gene>
    <name evidence="2" type="ORF">BLA24_26050</name>
</gene>
<feature type="region of interest" description="Disordered" evidence="1">
    <location>
        <begin position="1"/>
        <end position="28"/>
    </location>
</feature>
<evidence type="ECO:0000256" key="1">
    <source>
        <dbReference type="SAM" id="MobiDB-lite"/>
    </source>
</evidence>
<organism evidence="2 3">
    <name type="scientific">Streptomyces cinnamoneus</name>
    <name type="common">Streptoverticillium cinnamoneum</name>
    <dbReference type="NCBI Taxonomy" id="53446"/>
    <lineage>
        <taxon>Bacteria</taxon>
        <taxon>Bacillati</taxon>
        <taxon>Actinomycetota</taxon>
        <taxon>Actinomycetes</taxon>
        <taxon>Kitasatosporales</taxon>
        <taxon>Streptomycetaceae</taxon>
        <taxon>Streptomyces</taxon>
        <taxon>Streptomyces cinnamoneus group</taxon>
    </lineage>
</organism>
<reference evidence="2 3" key="1">
    <citation type="journal article" date="2017" name="Biochemistry">
        <title>Identification of the Biosynthetic Pathway for the Antibiotic Bicyclomycin.</title>
        <authorList>
            <person name="Patteson J."/>
            <person name="Cai W."/>
            <person name="Johnson R.A."/>
            <person name="Santa Maria K."/>
            <person name="Li B."/>
        </authorList>
    </citation>
    <scope>NUCLEOTIDE SEQUENCE [LARGE SCALE GENOMIC DNA]</scope>
    <source>
        <strain evidence="2 3">ATCC 21532</strain>
    </source>
</reference>
<proteinExistence type="predicted"/>
<comment type="caution">
    <text evidence="2">The sequence shown here is derived from an EMBL/GenBank/DDBJ whole genome shotgun (WGS) entry which is preliminary data.</text>
</comment>
<evidence type="ECO:0000313" key="3">
    <source>
        <dbReference type="Proteomes" id="UP000222531"/>
    </source>
</evidence>
<sequence length="127" mass="13779">MALASTGKALGAAEESAENPPVDTEGISLRTDSILAMRMGSTTREDIDEVTPAVVQHLNLLLDQDLGADEDAEVQQLVRKGLTLIDSKERPTAETPTFGAWLYARDVATLTRRLLWVYTERNGLGAP</sequence>
<protein>
    <submittedName>
        <fullName evidence="2">Uncharacterized protein</fullName>
    </submittedName>
</protein>
<dbReference type="RefSeq" id="WP_099201442.1">
    <property type="nucleotide sequence ID" value="NZ_NHZO01000154.1"/>
</dbReference>
<dbReference type="Proteomes" id="UP000222531">
    <property type="component" value="Unassembled WGS sequence"/>
</dbReference>
<keyword evidence="3" id="KW-1185">Reference proteome</keyword>
<dbReference type="OrthoDB" id="4223559at2"/>
<name>A0A2G1XE39_STRCJ</name>
<evidence type="ECO:0000313" key="2">
    <source>
        <dbReference type="EMBL" id="PHQ49500.1"/>
    </source>
</evidence>
<dbReference type="EMBL" id="NHZO01000154">
    <property type="protein sequence ID" value="PHQ49500.1"/>
    <property type="molecule type" value="Genomic_DNA"/>
</dbReference>
<accession>A0A2G1XE39</accession>
<dbReference type="AlphaFoldDB" id="A0A2G1XE39"/>